<reference evidence="5 6" key="1">
    <citation type="submission" date="2017-04" db="EMBL/GenBank/DDBJ databases">
        <authorList>
            <person name="Afonso C.L."/>
            <person name="Miller P.J."/>
            <person name="Scott M.A."/>
            <person name="Spackman E."/>
            <person name="Goraichik I."/>
            <person name="Dimitrov K.M."/>
            <person name="Suarez D.L."/>
            <person name="Swayne D.E."/>
        </authorList>
    </citation>
    <scope>NUCLEOTIDE SEQUENCE [LARGE SCALE GENOMIC DNA]</scope>
    <source>
        <strain evidence="5 6">A2P</strain>
    </source>
</reference>
<dbReference type="EMBL" id="FXAK01000001">
    <property type="protein sequence ID" value="SMF21042.1"/>
    <property type="molecule type" value="Genomic_DNA"/>
</dbReference>
<dbReference type="PRINTS" id="PR00455">
    <property type="entry name" value="HTHTETR"/>
</dbReference>
<evidence type="ECO:0000256" key="2">
    <source>
        <dbReference type="PROSITE-ProRule" id="PRU00335"/>
    </source>
</evidence>
<feature type="region of interest" description="Disordered" evidence="3">
    <location>
        <begin position="1"/>
        <end position="31"/>
    </location>
</feature>
<evidence type="ECO:0000256" key="3">
    <source>
        <dbReference type="SAM" id="MobiDB-lite"/>
    </source>
</evidence>
<protein>
    <submittedName>
        <fullName evidence="5">Transcriptional regulator, TetR family</fullName>
    </submittedName>
</protein>
<dbReference type="InterPro" id="IPR009057">
    <property type="entry name" value="Homeodomain-like_sf"/>
</dbReference>
<dbReference type="GO" id="GO:0000976">
    <property type="term" value="F:transcription cis-regulatory region binding"/>
    <property type="evidence" value="ECO:0007669"/>
    <property type="project" value="TreeGrafter"/>
</dbReference>
<accession>A0A1X7DSY1</accession>
<organism evidence="5 6">
    <name type="scientific">Azospirillum oryzae</name>
    <dbReference type="NCBI Taxonomy" id="286727"/>
    <lineage>
        <taxon>Bacteria</taxon>
        <taxon>Pseudomonadati</taxon>
        <taxon>Pseudomonadota</taxon>
        <taxon>Alphaproteobacteria</taxon>
        <taxon>Rhodospirillales</taxon>
        <taxon>Azospirillaceae</taxon>
        <taxon>Azospirillum</taxon>
    </lineage>
</organism>
<dbReference type="SUPFAM" id="SSF46689">
    <property type="entry name" value="Homeodomain-like"/>
    <property type="match status" value="1"/>
</dbReference>
<evidence type="ECO:0000256" key="1">
    <source>
        <dbReference type="ARBA" id="ARBA00023125"/>
    </source>
</evidence>
<evidence type="ECO:0000259" key="4">
    <source>
        <dbReference type="PROSITE" id="PS50977"/>
    </source>
</evidence>
<dbReference type="Pfam" id="PF00440">
    <property type="entry name" value="TetR_N"/>
    <property type="match status" value="1"/>
</dbReference>
<dbReference type="GO" id="GO:0003700">
    <property type="term" value="F:DNA-binding transcription factor activity"/>
    <property type="evidence" value="ECO:0007669"/>
    <property type="project" value="TreeGrafter"/>
</dbReference>
<feature type="domain" description="HTH tetR-type" evidence="4">
    <location>
        <begin position="30"/>
        <end position="89"/>
    </location>
</feature>
<evidence type="ECO:0000313" key="6">
    <source>
        <dbReference type="Proteomes" id="UP000192936"/>
    </source>
</evidence>
<dbReference type="AlphaFoldDB" id="A0A1X7DSY1"/>
<dbReference type="PANTHER" id="PTHR30055">
    <property type="entry name" value="HTH-TYPE TRANSCRIPTIONAL REGULATOR RUTR"/>
    <property type="match status" value="1"/>
</dbReference>
<dbReference type="PROSITE" id="PS50977">
    <property type="entry name" value="HTH_TETR_2"/>
    <property type="match status" value="1"/>
</dbReference>
<proteinExistence type="predicted"/>
<dbReference type="Proteomes" id="UP000192936">
    <property type="component" value="Unassembled WGS sequence"/>
</dbReference>
<dbReference type="InterPro" id="IPR050109">
    <property type="entry name" value="HTH-type_TetR-like_transc_reg"/>
</dbReference>
<evidence type="ECO:0000313" key="5">
    <source>
        <dbReference type="EMBL" id="SMF21042.1"/>
    </source>
</evidence>
<dbReference type="Gene3D" id="1.10.357.10">
    <property type="entry name" value="Tetracycline Repressor, domain 2"/>
    <property type="match status" value="1"/>
</dbReference>
<dbReference type="PANTHER" id="PTHR30055:SF181">
    <property type="entry name" value="BLR6905 PROTEIN"/>
    <property type="match status" value="1"/>
</dbReference>
<feature type="compositionally biased region" description="Low complexity" evidence="3">
    <location>
        <begin position="7"/>
        <end position="19"/>
    </location>
</feature>
<dbReference type="STRING" id="286727.SAMN02982917_0949"/>
<dbReference type="RefSeq" id="WP_158282010.1">
    <property type="nucleotide sequence ID" value="NZ_FXAK01000001.1"/>
</dbReference>
<feature type="DNA-binding region" description="H-T-H motif" evidence="2">
    <location>
        <begin position="52"/>
        <end position="71"/>
    </location>
</feature>
<keyword evidence="1 2" id="KW-0238">DNA-binding</keyword>
<name>A0A1X7DSY1_9PROT</name>
<gene>
    <name evidence="5" type="ORF">SAMN02982917_0949</name>
</gene>
<dbReference type="InterPro" id="IPR001647">
    <property type="entry name" value="HTH_TetR"/>
</dbReference>
<sequence>MSPSSPPSSKTPADAPRTAAPRRRQRLSTEERERQIIEGAIQFFSEHGLAGQMRELATTIGVSHPLVFHYFPSKKALIERVYAEVYLGRWKPEWEHRVKDRSEPFEERVTRVYIDYARTILTKEWVRILIHSALADGYINDNYLTLVGERLLRPIIGETRIELGLDDDREPTEAENELIWGLHGGIFYIGVRHWIYGHKFPENLPQVVTDRVRAFVLAAREIFPREAGKPAG</sequence>